<feature type="transmembrane region" description="Helical" evidence="7">
    <location>
        <begin position="129"/>
        <end position="149"/>
    </location>
</feature>
<evidence type="ECO:0000256" key="2">
    <source>
        <dbReference type="ARBA" id="ARBA00022448"/>
    </source>
</evidence>
<organism evidence="9 10">
    <name type="scientific">Paenibacillus catalpae</name>
    <dbReference type="NCBI Taxonomy" id="1045775"/>
    <lineage>
        <taxon>Bacteria</taxon>
        <taxon>Bacillati</taxon>
        <taxon>Bacillota</taxon>
        <taxon>Bacilli</taxon>
        <taxon>Bacillales</taxon>
        <taxon>Paenibacillaceae</taxon>
        <taxon>Paenibacillus</taxon>
    </lineage>
</organism>
<evidence type="ECO:0000256" key="3">
    <source>
        <dbReference type="ARBA" id="ARBA00022475"/>
    </source>
</evidence>
<keyword evidence="3" id="KW-1003">Cell membrane</keyword>
<evidence type="ECO:0000256" key="7">
    <source>
        <dbReference type="RuleBase" id="RU363032"/>
    </source>
</evidence>
<proteinExistence type="inferred from homology"/>
<reference evidence="10" key="1">
    <citation type="submission" date="2016-10" db="EMBL/GenBank/DDBJ databases">
        <authorList>
            <person name="Varghese N."/>
            <person name="Submissions S."/>
        </authorList>
    </citation>
    <scope>NUCLEOTIDE SEQUENCE [LARGE SCALE GENOMIC DNA]</scope>
    <source>
        <strain evidence="10">CGMCC 1.10784</strain>
    </source>
</reference>
<dbReference type="Gene3D" id="1.10.3720.10">
    <property type="entry name" value="MetI-like"/>
    <property type="match status" value="1"/>
</dbReference>
<sequence length="321" mass="36524">MEKVIQPAIQSKPRTESSGRLRRFWNNKTLLLMCLPAIAFFIVFAYLPMPGVYLAFIQYNYADGIFKSPFVAFDNFRFLVMNGDLWRLTFNTVAYNLVFIVLGNVLQIFVAILLNELRRKWFKKVAQTLMFLPHFISAVLIGLIAYNILSYDYGLLNHVLASFGMDPVKTYSNAAIWPFIIVFTFLWQSTGYGSIVYFAAIMGLDNEIIEASEIDGANAFQRIIYIIIPWLKPTFIILLLFSLGGILKGNFGLFYNLVGANNTQLYATTDIIETYVFRSLMTNFNFSIGSAVSLYQSVFGFVIVITANWLVKKASPENSLF</sequence>
<keyword evidence="4 7" id="KW-0812">Transmembrane</keyword>
<dbReference type="OrthoDB" id="9785836at2"/>
<dbReference type="Proteomes" id="UP000198855">
    <property type="component" value="Unassembled WGS sequence"/>
</dbReference>
<dbReference type="InterPro" id="IPR000515">
    <property type="entry name" value="MetI-like"/>
</dbReference>
<dbReference type="InterPro" id="IPR035906">
    <property type="entry name" value="MetI-like_sf"/>
</dbReference>
<protein>
    <submittedName>
        <fullName evidence="9">Putative aldouronate transport system permease protein</fullName>
    </submittedName>
</protein>
<keyword evidence="10" id="KW-1185">Reference proteome</keyword>
<feature type="transmembrane region" description="Helical" evidence="7">
    <location>
        <begin position="175"/>
        <end position="202"/>
    </location>
</feature>
<accession>A0A1I1WSZ4</accession>
<evidence type="ECO:0000256" key="6">
    <source>
        <dbReference type="ARBA" id="ARBA00023136"/>
    </source>
</evidence>
<feature type="transmembrane region" description="Helical" evidence="7">
    <location>
        <begin position="286"/>
        <end position="311"/>
    </location>
</feature>
<dbReference type="InterPro" id="IPR051393">
    <property type="entry name" value="ABC_transporter_permease"/>
</dbReference>
<dbReference type="PANTHER" id="PTHR30193">
    <property type="entry name" value="ABC TRANSPORTER PERMEASE PROTEIN"/>
    <property type="match status" value="1"/>
</dbReference>
<dbReference type="AlphaFoldDB" id="A0A1I1WSZ4"/>
<dbReference type="CDD" id="cd06261">
    <property type="entry name" value="TM_PBP2"/>
    <property type="match status" value="1"/>
</dbReference>
<comment type="similarity">
    <text evidence="7">Belongs to the binding-protein-dependent transport system permease family.</text>
</comment>
<dbReference type="RefSeq" id="WP_091183856.1">
    <property type="nucleotide sequence ID" value="NZ_FOMT01000002.1"/>
</dbReference>
<feature type="transmembrane region" description="Helical" evidence="7">
    <location>
        <begin position="223"/>
        <end position="247"/>
    </location>
</feature>
<keyword evidence="5 7" id="KW-1133">Transmembrane helix</keyword>
<keyword evidence="6 7" id="KW-0472">Membrane</keyword>
<evidence type="ECO:0000313" key="9">
    <source>
        <dbReference type="EMBL" id="SFD98152.1"/>
    </source>
</evidence>
<dbReference type="GO" id="GO:0005886">
    <property type="term" value="C:plasma membrane"/>
    <property type="evidence" value="ECO:0007669"/>
    <property type="project" value="UniProtKB-SubCell"/>
</dbReference>
<name>A0A1I1WSZ4_9BACL</name>
<dbReference type="EMBL" id="FOMT01000002">
    <property type="protein sequence ID" value="SFD98152.1"/>
    <property type="molecule type" value="Genomic_DNA"/>
</dbReference>
<evidence type="ECO:0000313" key="10">
    <source>
        <dbReference type="Proteomes" id="UP000198855"/>
    </source>
</evidence>
<evidence type="ECO:0000259" key="8">
    <source>
        <dbReference type="PROSITE" id="PS50928"/>
    </source>
</evidence>
<dbReference type="GO" id="GO:0055085">
    <property type="term" value="P:transmembrane transport"/>
    <property type="evidence" value="ECO:0007669"/>
    <property type="project" value="InterPro"/>
</dbReference>
<feature type="domain" description="ABC transmembrane type-1" evidence="8">
    <location>
        <begin position="89"/>
        <end position="307"/>
    </location>
</feature>
<comment type="subcellular location">
    <subcellularLocation>
        <location evidence="1 7">Cell membrane</location>
        <topology evidence="1 7">Multi-pass membrane protein</topology>
    </subcellularLocation>
</comment>
<dbReference type="PROSITE" id="PS50928">
    <property type="entry name" value="ABC_TM1"/>
    <property type="match status" value="1"/>
</dbReference>
<evidence type="ECO:0000256" key="4">
    <source>
        <dbReference type="ARBA" id="ARBA00022692"/>
    </source>
</evidence>
<feature type="transmembrane region" description="Helical" evidence="7">
    <location>
        <begin position="30"/>
        <end position="49"/>
    </location>
</feature>
<feature type="transmembrane region" description="Helical" evidence="7">
    <location>
        <begin position="93"/>
        <end position="117"/>
    </location>
</feature>
<keyword evidence="2 7" id="KW-0813">Transport</keyword>
<dbReference type="Pfam" id="PF00528">
    <property type="entry name" value="BPD_transp_1"/>
    <property type="match status" value="1"/>
</dbReference>
<evidence type="ECO:0000256" key="1">
    <source>
        <dbReference type="ARBA" id="ARBA00004651"/>
    </source>
</evidence>
<gene>
    <name evidence="9" type="ORF">SAMN05216378_1858</name>
</gene>
<dbReference type="PANTHER" id="PTHR30193:SF44">
    <property type="entry name" value="LACTOSE TRANSPORT SYSTEM PERMEASE PROTEIN LACF"/>
    <property type="match status" value="1"/>
</dbReference>
<dbReference type="SUPFAM" id="SSF161098">
    <property type="entry name" value="MetI-like"/>
    <property type="match status" value="1"/>
</dbReference>
<evidence type="ECO:0000256" key="5">
    <source>
        <dbReference type="ARBA" id="ARBA00022989"/>
    </source>
</evidence>
<dbReference type="STRING" id="1045775.SAMN05216378_1858"/>